<gene>
    <name evidence="2" type="primary">3</name>
    <name evidence="2" type="ORF">SEA_MUCHMORE_3</name>
</gene>
<dbReference type="Proteomes" id="UP000280097">
    <property type="component" value="Segment"/>
</dbReference>
<evidence type="ECO:0000256" key="1">
    <source>
        <dbReference type="SAM" id="MobiDB-lite"/>
    </source>
</evidence>
<dbReference type="EMBL" id="MH727554">
    <property type="protein sequence ID" value="AYB69925.1"/>
    <property type="molecule type" value="Genomic_DNA"/>
</dbReference>
<organism evidence="2 3">
    <name type="scientific">Mycobacterium phage MuchMore</name>
    <dbReference type="NCBI Taxonomy" id="2301606"/>
    <lineage>
        <taxon>Viruses</taxon>
        <taxon>Duplodnaviria</taxon>
        <taxon>Heunggongvirae</taxon>
        <taxon>Uroviricota</taxon>
        <taxon>Caudoviricetes</taxon>
        <taxon>Microwolfvirus</taxon>
        <taxon>Microwolfvirus microwolf</taxon>
    </lineage>
</organism>
<sequence>MTRAGSVRSVGPVACLRRPRSTTSVVVTTIHAPTYEPRARRATARSHPLRATPGSGSYEPGGSDRPNATLAAYSGPGAR</sequence>
<protein>
    <submittedName>
        <fullName evidence="2">Uncharacterized protein</fullName>
    </submittedName>
</protein>
<accession>A0A385UG14</accession>
<reference evidence="2 3" key="1">
    <citation type="submission" date="2018-08" db="EMBL/GenBank/DDBJ databases">
        <authorList>
            <person name="McElroy D.A."/>
            <person name="Robinson M.R."/>
            <person name="Walsburger C.S."/>
            <person name="Peyton D.K."/>
            <person name="Clemons R.P."/>
            <person name="Gaffney B.L."/>
            <person name="Staples A.K."/>
            <person name="King R.A."/>
            <person name="Rinehart C.A."/>
            <person name="Rowland N.S."/>
            <person name="Garlena R.A."/>
            <person name="Russell D.A."/>
            <person name="Pope W.H."/>
            <person name="Jacobs-Sera D."/>
            <person name="Hendrix R.W."/>
            <person name="Hatfull G.F."/>
        </authorList>
    </citation>
    <scope>NUCLEOTIDE SEQUENCE [LARGE SCALE GENOMIC DNA]</scope>
</reference>
<proteinExistence type="predicted"/>
<name>A0A385UG14_9CAUD</name>
<evidence type="ECO:0000313" key="2">
    <source>
        <dbReference type="EMBL" id="AYB69925.1"/>
    </source>
</evidence>
<feature type="region of interest" description="Disordered" evidence="1">
    <location>
        <begin position="36"/>
        <end position="79"/>
    </location>
</feature>
<evidence type="ECO:0000313" key="3">
    <source>
        <dbReference type="Proteomes" id="UP000280097"/>
    </source>
</evidence>